<dbReference type="EMBL" id="CP016804">
    <property type="protein sequence ID" value="APE94757.1"/>
    <property type="molecule type" value="Genomic_DNA"/>
</dbReference>
<dbReference type="Gene3D" id="3.60.15.10">
    <property type="entry name" value="Ribonuclease Z/Hydroxyacylglutathione hydrolase-like"/>
    <property type="match status" value="1"/>
</dbReference>
<evidence type="ECO:0000313" key="2">
    <source>
        <dbReference type="EMBL" id="APE94757.1"/>
    </source>
</evidence>
<dbReference type="CDD" id="cd07721">
    <property type="entry name" value="yflN-like_MBL-fold"/>
    <property type="match status" value="1"/>
</dbReference>
<dbReference type="Proteomes" id="UP000186165">
    <property type="component" value="Chromosome"/>
</dbReference>
<reference evidence="3" key="1">
    <citation type="submission" date="2016-08" db="EMBL/GenBank/DDBJ databases">
        <title>Discovery of first anaerobic lithoheterotrophic haloarchae widely represented in hypersaline habitats.</title>
        <authorList>
            <person name="Sorokin D.Y."/>
            <person name="Kublanov I.V."/>
            <person name="Roman P."/>
            <person name="Sinninghe Damste J.S."/>
            <person name="Golyshin P.N."/>
            <person name="Rojo D."/>
            <person name="Ciordia S."/>
            <person name="Mena Md.C."/>
            <person name="Ferrer M."/>
            <person name="Smedile F."/>
            <person name="Messina E."/>
            <person name="La Cono V."/>
            <person name="Yakimov M.M."/>
        </authorList>
    </citation>
    <scope>NUCLEOTIDE SEQUENCE [LARGE SCALE GENOMIC DNA]</scope>
    <source>
        <strain evidence="3">HSR6</strain>
    </source>
</reference>
<sequence length="229" mass="25043">MARQLTDEVWLVERPRVNVSLVDDDVLTLIDAGLPWDGPAIREAVREIGFDPDRIKRVLVTHFDLDHVGGLRAFPEAEAIHVGRADADYVRGDLTPRLSDRKRLFQRLTEFFRKPPQVPVSPVEDGETIGSFTAVHTPGHTPGHTAYFSEKLDVVFVGDLVFSDGQALSLPPWYLSQDTDQLRASVDALASRLPPIEVLVSGHGEPLVTGGSQTLQNMAQETCGSGGNG</sequence>
<dbReference type="Pfam" id="PF00753">
    <property type="entry name" value="Lactamase_B"/>
    <property type="match status" value="1"/>
</dbReference>
<dbReference type="PANTHER" id="PTHR42951:SF4">
    <property type="entry name" value="ACYL-COENZYME A THIOESTERASE MBLAC2"/>
    <property type="match status" value="1"/>
</dbReference>
<dbReference type="RefSeq" id="WP_071932601.1">
    <property type="nucleotide sequence ID" value="NZ_CP016804.1"/>
</dbReference>
<accession>A0A1J1AA35</accession>
<dbReference type="SMART" id="SM00849">
    <property type="entry name" value="Lactamase_B"/>
    <property type="match status" value="1"/>
</dbReference>
<dbReference type="InterPro" id="IPR050855">
    <property type="entry name" value="NDM-1-like"/>
</dbReference>
<dbReference type="AlphaFoldDB" id="A0A1J1AA35"/>
<feature type="domain" description="Metallo-beta-lactamase" evidence="1">
    <location>
        <begin position="16"/>
        <end position="203"/>
    </location>
</feature>
<organism evidence="2 3">
    <name type="scientific">Halodesulfurarchaeum formicicum</name>
    <dbReference type="NCBI Taxonomy" id="1873524"/>
    <lineage>
        <taxon>Archaea</taxon>
        <taxon>Methanobacteriati</taxon>
        <taxon>Methanobacteriota</taxon>
        <taxon>Stenosarchaea group</taxon>
        <taxon>Halobacteria</taxon>
        <taxon>Halobacteriales</taxon>
        <taxon>Halobacteriaceae</taxon>
        <taxon>Halodesulfurarchaeum</taxon>
    </lineage>
</organism>
<keyword evidence="3" id="KW-1185">Reference proteome</keyword>
<dbReference type="OrthoDB" id="197151at2157"/>
<evidence type="ECO:0000313" key="3">
    <source>
        <dbReference type="Proteomes" id="UP000186165"/>
    </source>
</evidence>
<dbReference type="PANTHER" id="PTHR42951">
    <property type="entry name" value="METALLO-BETA-LACTAMASE DOMAIN-CONTAINING"/>
    <property type="match status" value="1"/>
</dbReference>
<dbReference type="SUPFAM" id="SSF56281">
    <property type="entry name" value="Metallo-hydrolase/oxidoreductase"/>
    <property type="match status" value="1"/>
</dbReference>
<evidence type="ECO:0000259" key="1">
    <source>
        <dbReference type="SMART" id="SM00849"/>
    </source>
</evidence>
<gene>
    <name evidence="2" type="primary">gloB</name>
    <name evidence="2" type="ORF">HSR6_0290</name>
</gene>
<protein>
    <submittedName>
        <fullName evidence="2">Metallo-beta-lactamase superfamily</fullName>
    </submittedName>
</protein>
<dbReference type="GeneID" id="30416815"/>
<dbReference type="InterPro" id="IPR036866">
    <property type="entry name" value="RibonucZ/Hydroxyglut_hydro"/>
</dbReference>
<proteinExistence type="predicted"/>
<dbReference type="InterPro" id="IPR001279">
    <property type="entry name" value="Metallo-B-lactamas"/>
</dbReference>
<dbReference type="KEGG" id="hhsr:HSR6_0290"/>
<name>A0A1J1AA35_9EURY</name>